<proteinExistence type="predicted"/>
<dbReference type="InterPro" id="IPR008767">
    <property type="entry name" value="Phage_SPP1_head-tail_adaptor"/>
</dbReference>
<keyword evidence="3" id="KW-1185">Reference proteome</keyword>
<accession>C0Z703</accession>
<dbReference type="KEGG" id="bbe:BBR47_53750"/>
<dbReference type="AlphaFoldDB" id="C0Z703"/>
<evidence type="ECO:0008006" key="4">
    <source>
        <dbReference type="Google" id="ProtNLM"/>
    </source>
</evidence>
<organism evidence="2 3">
    <name type="scientific">Brevibacillus brevis (strain 47 / JCM 6285 / NBRC 100599)</name>
    <dbReference type="NCBI Taxonomy" id="358681"/>
    <lineage>
        <taxon>Bacteria</taxon>
        <taxon>Bacillati</taxon>
        <taxon>Bacillota</taxon>
        <taxon>Bacilli</taxon>
        <taxon>Bacillales</taxon>
        <taxon>Paenibacillaceae</taxon>
        <taxon>Brevibacillus</taxon>
    </lineage>
</organism>
<evidence type="ECO:0000313" key="3">
    <source>
        <dbReference type="Proteomes" id="UP000001877"/>
    </source>
</evidence>
<dbReference type="KEGG" id="bbe:BBR47_29190"/>
<dbReference type="InterPro" id="IPR038666">
    <property type="entry name" value="SSP1_head-tail_sf"/>
</dbReference>
<dbReference type="Proteomes" id="UP000001877">
    <property type="component" value="Chromosome"/>
</dbReference>
<gene>
    <name evidence="1" type="ordered locus">BBR47_29190</name>
    <name evidence="2" type="ordered locus">BBR47_53750</name>
</gene>
<dbReference type="HOGENOM" id="CLU_1335409_0_0_9"/>
<sequence length="205" mass="23734">MTWDELVELITVLQSNGATASVSETTRSVYANQKSVSRTEFYQAIANNLKPTVVFEIHSFEYENEQKLRHNGKDYLILRTYSKGDELIELVCQAYDDVQTNLARLRDKIEIWKNTFVENSMYELIPKPELLYSLPAQVEFKGGAERNVSNTIETSNNATVTIQYRPGITADMFVKIEGQRYDIRFIEDPFNRHETLVLQLERVIP</sequence>
<reference evidence="2 3" key="1">
    <citation type="submission" date="2005-03" db="EMBL/GenBank/DDBJ databases">
        <title>Brevibacillus brevis strain 47, complete genome.</title>
        <authorList>
            <person name="Hosoyama A."/>
            <person name="Yamada R."/>
            <person name="Hongo Y."/>
            <person name="Terui Y."/>
            <person name="Ankai A."/>
            <person name="Masuyama W."/>
            <person name="Sekiguchi M."/>
            <person name="Takeda T."/>
            <person name="Asano K."/>
            <person name="Ohji S."/>
            <person name="Ichikawa N."/>
            <person name="Narita S."/>
            <person name="Aoki N."/>
            <person name="Miura H."/>
            <person name="Matsushita S."/>
            <person name="Sekigawa T."/>
            <person name="Yamagata H."/>
            <person name="Yoshikawa H."/>
            <person name="Udaka S."/>
            <person name="Tanikawa S."/>
            <person name="Fujita N."/>
        </authorList>
    </citation>
    <scope>NUCLEOTIDE SEQUENCE [LARGE SCALE GENOMIC DNA]</scope>
    <source>
        <strain evidence="3">47 / JCM 6285 / NBRC 100599</strain>
        <strain evidence="2">NBRC 100599</strain>
    </source>
</reference>
<evidence type="ECO:0000313" key="2">
    <source>
        <dbReference type="EMBL" id="BAH46352.1"/>
    </source>
</evidence>
<protein>
    <recommendedName>
        <fullName evidence="4">Phage head-tail adapter protein</fullName>
    </recommendedName>
</protein>
<name>C0Z703_BREBN</name>
<dbReference type="EMBL" id="AP008955">
    <property type="protein sequence ID" value="BAH43896.1"/>
    <property type="molecule type" value="Genomic_DNA"/>
</dbReference>
<dbReference type="Gene3D" id="2.40.10.270">
    <property type="entry name" value="Bacteriophage SPP1 head-tail adaptor protein"/>
    <property type="match status" value="1"/>
</dbReference>
<dbReference type="RefSeq" id="WP_015891215.1">
    <property type="nucleotide sequence ID" value="NC_012491.1"/>
</dbReference>
<dbReference type="STRING" id="358681.BBR47_29190"/>
<dbReference type="eggNOG" id="COG5614">
    <property type="taxonomic scope" value="Bacteria"/>
</dbReference>
<dbReference type="EMBL" id="AP008955">
    <property type="protein sequence ID" value="BAH46352.1"/>
    <property type="molecule type" value="Genomic_DNA"/>
</dbReference>
<dbReference type="Pfam" id="PF05521">
    <property type="entry name" value="Phage_HCP"/>
    <property type="match status" value="1"/>
</dbReference>
<dbReference type="NCBIfam" id="TIGR01563">
    <property type="entry name" value="gp16_SPP1"/>
    <property type="match status" value="2"/>
</dbReference>
<evidence type="ECO:0000313" key="1">
    <source>
        <dbReference type="EMBL" id="BAH43896.1"/>
    </source>
</evidence>